<evidence type="ECO:0000313" key="4">
    <source>
        <dbReference type="Proteomes" id="UP000481858"/>
    </source>
</evidence>
<dbReference type="Proteomes" id="UP000481858">
    <property type="component" value="Unassembled WGS sequence"/>
</dbReference>
<keyword evidence="4" id="KW-1185">Reference proteome</keyword>
<dbReference type="GO" id="GO:0004672">
    <property type="term" value="F:protein kinase activity"/>
    <property type="evidence" value="ECO:0007669"/>
    <property type="project" value="InterPro"/>
</dbReference>
<feature type="domain" description="Protein kinase" evidence="2">
    <location>
        <begin position="49"/>
        <end position="343"/>
    </location>
</feature>
<organism evidence="3 4">
    <name type="scientific">Xylaria multiplex</name>
    <dbReference type="NCBI Taxonomy" id="323545"/>
    <lineage>
        <taxon>Eukaryota</taxon>
        <taxon>Fungi</taxon>
        <taxon>Dikarya</taxon>
        <taxon>Ascomycota</taxon>
        <taxon>Pezizomycotina</taxon>
        <taxon>Sordariomycetes</taxon>
        <taxon>Xylariomycetidae</taxon>
        <taxon>Xylariales</taxon>
        <taxon>Xylariaceae</taxon>
        <taxon>Xylaria</taxon>
    </lineage>
</organism>
<sequence length="366" mass="40234">MADPLLPQPGFAPFDAGISMMVNADILRDEELDAKVRETREHFNAEPGYTYEDFVGRGAYGIACRVQQKGSGARPPRKMIVKRALNDFVEGELQNEIRVMGELNGSAHIASVIASKDSIGKPPQHFLEGLAGPALVLEYLGNGVLDKLRQQAPIRDVHVPNRILWAIFLCLVRACVAMKYAPGASPDSEPKLEELPVPPPSRIPDGYRHGDLHLGNMMFGSTGDFPEHSIIPPVKLIDFGLAEEHERSVPDNLLGIATNVLWLIIGGYVPLGAPYAIHKGKPTMGGVLLPNPVTGEDPLPWLDRDLRNIILECMARREEDRPSLEKVLNIAKEAVGQRGAEFYGPQESDGAIQYFIQTYVYDANMS</sequence>
<dbReference type="InterPro" id="IPR011009">
    <property type="entry name" value="Kinase-like_dom_sf"/>
</dbReference>
<evidence type="ECO:0000256" key="1">
    <source>
        <dbReference type="PROSITE-ProRule" id="PRU10141"/>
    </source>
</evidence>
<dbReference type="Gene3D" id="1.10.510.10">
    <property type="entry name" value="Transferase(Phosphotransferase) domain 1"/>
    <property type="match status" value="1"/>
</dbReference>
<gene>
    <name evidence="3" type="ORF">GQX73_g10149</name>
</gene>
<evidence type="ECO:0000259" key="2">
    <source>
        <dbReference type="PROSITE" id="PS50011"/>
    </source>
</evidence>
<dbReference type="InterPro" id="IPR000719">
    <property type="entry name" value="Prot_kinase_dom"/>
</dbReference>
<evidence type="ECO:0000313" key="3">
    <source>
        <dbReference type="EMBL" id="KAF2963423.1"/>
    </source>
</evidence>
<feature type="binding site" evidence="1">
    <location>
        <position position="82"/>
    </location>
    <ligand>
        <name>ATP</name>
        <dbReference type="ChEBI" id="CHEBI:30616"/>
    </ligand>
</feature>
<name>A0A7C8IKL4_9PEZI</name>
<dbReference type="EMBL" id="WUBL01000205">
    <property type="protein sequence ID" value="KAF2963423.1"/>
    <property type="molecule type" value="Genomic_DNA"/>
</dbReference>
<comment type="caution">
    <text evidence="3">The sequence shown here is derived from an EMBL/GenBank/DDBJ whole genome shotgun (WGS) entry which is preliminary data.</text>
</comment>
<keyword evidence="1" id="KW-0547">Nucleotide-binding</keyword>
<dbReference type="InParanoid" id="A0A7C8IKL4"/>
<dbReference type="AlphaFoldDB" id="A0A7C8IKL4"/>
<dbReference type="SMART" id="SM00220">
    <property type="entry name" value="S_TKc"/>
    <property type="match status" value="1"/>
</dbReference>
<dbReference type="PROSITE" id="PS00107">
    <property type="entry name" value="PROTEIN_KINASE_ATP"/>
    <property type="match status" value="1"/>
</dbReference>
<dbReference type="InterPro" id="IPR017441">
    <property type="entry name" value="Protein_kinase_ATP_BS"/>
</dbReference>
<reference evidence="3 4" key="1">
    <citation type="submission" date="2019-12" db="EMBL/GenBank/DDBJ databases">
        <title>Draft genome sequence of the ascomycete Xylaria multiplex DSM 110363.</title>
        <authorList>
            <person name="Buettner E."/>
            <person name="Kellner H."/>
        </authorList>
    </citation>
    <scope>NUCLEOTIDE SEQUENCE [LARGE SCALE GENOMIC DNA]</scope>
    <source>
        <strain evidence="3 4">DSM 110363</strain>
    </source>
</reference>
<dbReference type="PROSITE" id="PS50011">
    <property type="entry name" value="PROTEIN_KINASE_DOM"/>
    <property type="match status" value="1"/>
</dbReference>
<dbReference type="OrthoDB" id="4767558at2759"/>
<dbReference type="GO" id="GO:0005524">
    <property type="term" value="F:ATP binding"/>
    <property type="evidence" value="ECO:0007669"/>
    <property type="project" value="UniProtKB-UniRule"/>
</dbReference>
<dbReference type="SUPFAM" id="SSF56112">
    <property type="entry name" value="Protein kinase-like (PK-like)"/>
    <property type="match status" value="1"/>
</dbReference>
<keyword evidence="1" id="KW-0067">ATP-binding</keyword>
<protein>
    <recommendedName>
        <fullName evidence="2">Protein kinase domain-containing protein</fullName>
    </recommendedName>
</protein>
<proteinExistence type="predicted"/>
<accession>A0A7C8IKL4</accession>